<evidence type="ECO:0000256" key="4">
    <source>
        <dbReference type="ARBA" id="ARBA00022833"/>
    </source>
</evidence>
<dbReference type="GO" id="GO:0008270">
    <property type="term" value="F:zinc ion binding"/>
    <property type="evidence" value="ECO:0007669"/>
    <property type="project" value="UniProtKB-KW"/>
</dbReference>
<evidence type="ECO:0000313" key="7">
    <source>
        <dbReference type="EMBL" id="RHZ01671.1"/>
    </source>
</evidence>
<keyword evidence="2" id="KW-0677">Repeat</keyword>
<dbReference type="VEuPathDB" id="FungiDB:H257_08336"/>
<accession>A0A418DXI6</accession>
<dbReference type="SMART" id="SM00249">
    <property type="entry name" value="PHD"/>
    <property type="match status" value="3"/>
</dbReference>
<dbReference type="InterPro" id="IPR011011">
    <property type="entry name" value="Znf_FYVE_PHD"/>
</dbReference>
<sequence>VTQCAMAKCGRFYHLSCMHNTNAHVEWVGKKRFRCPSHFCAVCDKGDSAKKRLLVCTHCPKGFHVKCLKHQRLLQLSSAYMICADHLEAGKGTLVQGDEDEFDEDDDGDDDEVEKDVMDDRGESSADEAPLALSKRNASTRTIKRPRKLADAAEEEDDQPLMKPVGPPPAKRRPKAGTVDDDDDVCTLCNRRASSAMPFVSPGVVVNKKPVPVHQACLPSSSKPAPAIQKAKATACAKCHLKGASIPCLSCRHVFHVHCAAADKGAFDDSHEFTCHLHRCSSCNDWVNEAAVICMHCLAWFHPTCVDTKPEDSYCCANCLELIFAKLMEAWEAHIDDNARGVMRLGGRRGASMQNIPGRVPQRLRFPEPWPQPMDPLSNRPYDFHVNMMPFVMGDITSLPTSCQRYHDIIVGCLAKNSSGEHGKVGVVGALGDVEHLRSSLAKNYIRPLLLQANELIWMTDRTPHESLPLPVTTFRQYFRLVTSGVSHWYADHSTPNPLGIQPTAKIVFGNKFHAAVHDVLKAPQNDLST</sequence>
<feature type="region of interest" description="Disordered" evidence="5">
    <location>
        <begin position="94"/>
        <end position="179"/>
    </location>
</feature>
<dbReference type="InterPro" id="IPR013083">
    <property type="entry name" value="Znf_RING/FYVE/PHD"/>
</dbReference>
<proteinExistence type="predicted"/>
<evidence type="ECO:0000256" key="5">
    <source>
        <dbReference type="SAM" id="MobiDB-lite"/>
    </source>
</evidence>
<feature type="domain" description="Zinc finger PHD-type" evidence="6">
    <location>
        <begin position="280"/>
        <end position="320"/>
    </location>
</feature>
<evidence type="ECO:0000256" key="1">
    <source>
        <dbReference type="ARBA" id="ARBA00022723"/>
    </source>
</evidence>
<name>A0A418DXI6_APHAT</name>
<evidence type="ECO:0000256" key="2">
    <source>
        <dbReference type="ARBA" id="ARBA00022737"/>
    </source>
</evidence>
<feature type="non-terminal residue" evidence="7">
    <location>
        <position position="1"/>
    </location>
</feature>
<evidence type="ECO:0000259" key="6">
    <source>
        <dbReference type="SMART" id="SM00249"/>
    </source>
</evidence>
<dbReference type="GO" id="GO:0006338">
    <property type="term" value="P:chromatin remodeling"/>
    <property type="evidence" value="ECO:0007669"/>
    <property type="project" value="UniProtKB-ARBA"/>
</dbReference>
<organism evidence="7 8">
    <name type="scientific">Aphanomyces astaci</name>
    <name type="common">Crayfish plague agent</name>
    <dbReference type="NCBI Taxonomy" id="112090"/>
    <lineage>
        <taxon>Eukaryota</taxon>
        <taxon>Sar</taxon>
        <taxon>Stramenopiles</taxon>
        <taxon>Oomycota</taxon>
        <taxon>Saprolegniomycetes</taxon>
        <taxon>Saprolegniales</taxon>
        <taxon>Verrucalvaceae</taxon>
        <taxon>Aphanomyces</taxon>
    </lineage>
</organism>
<dbReference type="VEuPathDB" id="FungiDB:H257_08335"/>
<keyword evidence="1" id="KW-0479">Metal-binding</keyword>
<feature type="compositionally biased region" description="Acidic residues" evidence="5">
    <location>
        <begin position="97"/>
        <end position="114"/>
    </location>
</feature>
<dbReference type="Gene3D" id="3.30.40.10">
    <property type="entry name" value="Zinc/RING finger domain, C3HC4 (zinc finger)"/>
    <property type="match status" value="2"/>
</dbReference>
<dbReference type="Proteomes" id="UP000286510">
    <property type="component" value="Unassembled WGS sequence"/>
</dbReference>
<dbReference type="Pfam" id="PF23004">
    <property type="entry name" value="PHDvar_NSD"/>
    <property type="match status" value="1"/>
</dbReference>
<comment type="caution">
    <text evidence="7">The sequence shown here is derived from an EMBL/GenBank/DDBJ whole genome shotgun (WGS) entry which is preliminary data.</text>
</comment>
<feature type="compositionally biased region" description="Basic and acidic residues" evidence="5">
    <location>
        <begin position="115"/>
        <end position="124"/>
    </location>
</feature>
<keyword evidence="3" id="KW-0863">Zinc-finger</keyword>
<protein>
    <recommendedName>
        <fullName evidence="6">Zinc finger PHD-type domain-containing protein</fullName>
    </recommendedName>
</protein>
<dbReference type="AlphaFoldDB" id="A0A418DXI6"/>
<feature type="domain" description="Zinc finger PHD-type" evidence="6">
    <location>
        <begin position="235"/>
        <end position="279"/>
    </location>
</feature>
<dbReference type="InterPro" id="IPR055197">
    <property type="entry name" value="PHDvar_NSD"/>
</dbReference>
<dbReference type="InterPro" id="IPR055198">
    <property type="entry name" value="NSD_PHD"/>
</dbReference>
<dbReference type="Pfam" id="PF22908">
    <property type="entry name" value="PHD_NSD"/>
    <property type="match status" value="1"/>
</dbReference>
<keyword evidence="4" id="KW-0862">Zinc</keyword>
<dbReference type="EMBL" id="QUTF01018652">
    <property type="protein sequence ID" value="RHZ01671.1"/>
    <property type="molecule type" value="Genomic_DNA"/>
</dbReference>
<feature type="domain" description="Zinc finger PHD-type" evidence="6">
    <location>
        <begin position="39"/>
        <end position="87"/>
    </location>
</feature>
<dbReference type="CDD" id="cd15566">
    <property type="entry name" value="PHD3_NSD"/>
    <property type="match status" value="1"/>
</dbReference>
<evidence type="ECO:0000256" key="3">
    <source>
        <dbReference type="ARBA" id="ARBA00022771"/>
    </source>
</evidence>
<reference evidence="7 8" key="1">
    <citation type="submission" date="2018-08" db="EMBL/GenBank/DDBJ databases">
        <title>Aphanomyces genome sequencing and annotation.</title>
        <authorList>
            <person name="Minardi D."/>
            <person name="Oidtmann B."/>
            <person name="Van Der Giezen M."/>
            <person name="Studholme D.J."/>
        </authorList>
    </citation>
    <scope>NUCLEOTIDE SEQUENCE [LARGE SCALE GENOMIC DNA]</scope>
    <source>
        <strain evidence="7 8">FDL457</strain>
    </source>
</reference>
<dbReference type="InterPro" id="IPR001965">
    <property type="entry name" value="Znf_PHD"/>
</dbReference>
<dbReference type="SUPFAM" id="SSF57903">
    <property type="entry name" value="FYVE/PHD zinc finger"/>
    <property type="match status" value="2"/>
</dbReference>
<evidence type="ECO:0000313" key="8">
    <source>
        <dbReference type="Proteomes" id="UP000286510"/>
    </source>
</evidence>
<gene>
    <name evidence="7" type="ORF">DYB26_006754</name>
</gene>